<name>A0A9W4TAQ3_9GLOM</name>
<dbReference type="Proteomes" id="UP001153678">
    <property type="component" value="Unassembled WGS sequence"/>
</dbReference>
<dbReference type="AlphaFoldDB" id="A0A9W4TAQ3"/>
<proteinExistence type="predicted"/>
<evidence type="ECO:0000313" key="2">
    <source>
        <dbReference type="Proteomes" id="UP001153678"/>
    </source>
</evidence>
<protein>
    <submittedName>
        <fullName evidence="1">5697_t:CDS:1</fullName>
    </submittedName>
</protein>
<feature type="non-terminal residue" evidence="1">
    <location>
        <position position="1"/>
    </location>
</feature>
<accession>A0A9W4TAQ3</accession>
<keyword evidence="2" id="KW-1185">Reference proteome</keyword>
<comment type="caution">
    <text evidence="1">The sequence shown here is derived from an EMBL/GenBank/DDBJ whole genome shotgun (WGS) entry which is preliminary data.</text>
</comment>
<organism evidence="1 2">
    <name type="scientific">Funneliformis geosporum</name>
    <dbReference type="NCBI Taxonomy" id="1117311"/>
    <lineage>
        <taxon>Eukaryota</taxon>
        <taxon>Fungi</taxon>
        <taxon>Fungi incertae sedis</taxon>
        <taxon>Mucoromycota</taxon>
        <taxon>Glomeromycotina</taxon>
        <taxon>Glomeromycetes</taxon>
        <taxon>Glomerales</taxon>
        <taxon>Glomeraceae</taxon>
        <taxon>Funneliformis</taxon>
    </lineage>
</organism>
<evidence type="ECO:0000313" key="1">
    <source>
        <dbReference type="EMBL" id="CAI2198930.1"/>
    </source>
</evidence>
<reference evidence="1" key="1">
    <citation type="submission" date="2022-08" db="EMBL/GenBank/DDBJ databases">
        <authorList>
            <person name="Kallberg Y."/>
            <person name="Tangrot J."/>
            <person name="Rosling A."/>
        </authorList>
    </citation>
    <scope>NUCLEOTIDE SEQUENCE</scope>
    <source>
        <strain evidence="1">Wild A</strain>
    </source>
</reference>
<dbReference type="EMBL" id="CAMKVN010019866">
    <property type="protein sequence ID" value="CAI2198930.1"/>
    <property type="molecule type" value="Genomic_DNA"/>
</dbReference>
<feature type="non-terminal residue" evidence="1">
    <location>
        <position position="41"/>
    </location>
</feature>
<gene>
    <name evidence="1" type="ORF">FWILDA_LOCUS18819</name>
</gene>
<sequence>GGRGEMKSNAGIRGCGMLRSLINENANSFRRLIDQEQPYVE</sequence>